<comment type="caution">
    <text evidence="8">The sequence shown here is derived from an EMBL/GenBank/DDBJ whole genome shotgun (WGS) entry which is preliminary data.</text>
</comment>
<dbReference type="GO" id="GO:0003735">
    <property type="term" value="F:structural constituent of ribosome"/>
    <property type="evidence" value="ECO:0007669"/>
    <property type="project" value="InterPro"/>
</dbReference>
<dbReference type="FunFam" id="3.30.780.10:FF:000009">
    <property type="entry name" value="39S ribosomal protein L49, mitochondrial"/>
    <property type="match status" value="1"/>
</dbReference>
<comment type="similarity">
    <text evidence="2">Belongs to the mitochondrion-specific ribosomal protein mL49 family.</text>
</comment>
<dbReference type="Pfam" id="PF05046">
    <property type="entry name" value="Img2"/>
    <property type="match status" value="1"/>
</dbReference>
<proteinExistence type="inferred from homology"/>
<name>A0A8J2R3B4_9NEOP</name>
<evidence type="ECO:0000313" key="8">
    <source>
        <dbReference type="EMBL" id="CAG9582985.1"/>
    </source>
</evidence>
<evidence type="ECO:0000256" key="6">
    <source>
        <dbReference type="ARBA" id="ARBA00035191"/>
    </source>
</evidence>
<dbReference type="PANTHER" id="PTHR13477">
    <property type="entry name" value="MITOCHONDRIAL 39S RIBOSOMAL PROTEIN L49"/>
    <property type="match status" value="1"/>
</dbReference>
<reference evidence="8" key="1">
    <citation type="submission" date="2021-09" db="EMBL/GenBank/DDBJ databases">
        <authorList>
            <person name="Martin H S."/>
        </authorList>
    </citation>
    <scope>NUCLEOTIDE SEQUENCE</scope>
</reference>
<evidence type="ECO:0000256" key="7">
    <source>
        <dbReference type="ARBA" id="ARBA00035545"/>
    </source>
</evidence>
<evidence type="ECO:0000256" key="4">
    <source>
        <dbReference type="ARBA" id="ARBA00023128"/>
    </source>
</evidence>
<accession>A0A8J2R3B4</accession>
<keyword evidence="3" id="KW-0689">Ribosomal protein</keyword>
<evidence type="ECO:0000256" key="3">
    <source>
        <dbReference type="ARBA" id="ARBA00022980"/>
    </source>
</evidence>
<evidence type="ECO:0000256" key="1">
    <source>
        <dbReference type="ARBA" id="ARBA00004173"/>
    </source>
</evidence>
<comment type="subcellular location">
    <subcellularLocation>
        <location evidence="1">Mitochondrion</location>
    </subcellularLocation>
</comment>
<dbReference type="AlphaFoldDB" id="A0A8J2R3B4"/>
<gene>
    <name evidence="8" type="ORF">DCHRY22_LOCUS14467</name>
</gene>
<dbReference type="PANTHER" id="PTHR13477:SF0">
    <property type="entry name" value="LARGE RIBOSOMAL SUBUNIT PROTEIN ML49"/>
    <property type="match status" value="1"/>
</dbReference>
<dbReference type="GO" id="GO:0006412">
    <property type="term" value="P:translation"/>
    <property type="evidence" value="ECO:0007669"/>
    <property type="project" value="InterPro"/>
</dbReference>
<evidence type="ECO:0000256" key="5">
    <source>
        <dbReference type="ARBA" id="ARBA00023274"/>
    </source>
</evidence>
<organism evidence="8 9">
    <name type="scientific">Danaus chrysippus</name>
    <name type="common">African queen</name>
    <dbReference type="NCBI Taxonomy" id="151541"/>
    <lineage>
        <taxon>Eukaryota</taxon>
        <taxon>Metazoa</taxon>
        <taxon>Ecdysozoa</taxon>
        <taxon>Arthropoda</taxon>
        <taxon>Hexapoda</taxon>
        <taxon>Insecta</taxon>
        <taxon>Pterygota</taxon>
        <taxon>Neoptera</taxon>
        <taxon>Endopterygota</taxon>
        <taxon>Lepidoptera</taxon>
        <taxon>Glossata</taxon>
        <taxon>Ditrysia</taxon>
        <taxon>Papilionoidea</taxon>
        <taxon>Nymphalidae</taxon>
        <taxon>Danainae</taxon>
        <taxon>Danaini</taxon>
        <taxon>Danaina</taxon>
        <taxon>Danaus</taxon>
        <taxon>Anosia</taxon>
    </lineage>
</organism>
<dbReference type="Gene3D" id="3.30.780.10">
    <property type="entry name" value="SUI1-like domain"/>
    <property type="match status" value="1"/>
</dbReference>
<dbReference type="GO" id="GO:0005762">
    <property type="term" value="C:mitochondrial large ribosomal subunit"/>
    <property type="evidence" value="ECO:0007669"/>
    <property type="project" value="TreeGrafter"/>
</dbReference>
<dbReference type="EMBL" id="CAKASE010000081">
    <property type="protein sequence ID" value="CAG9582985.1"/>
    <property type="molecule type" value="Genomic_DNA"/>
</dbReference>
<keyword evidence="9" id="KW-1185">Reference proteome</keyword>
<keyword evidence="4" id="KW-0496">Mitochondrion</keyword>
<evidence type="ECO:0000313" key="9">
    <source>
        <dbReference type="Proteomes" id="UP000789524"/>
    </source>
</evidence>
<evidence type="ECO:0000256" key="2">
    <source>
        <dbReference type="ARBA" id="ARBA00005677"/>
    </source>
</evidence>
<protein>
    <recommendedName>
        <fullName evidence="6">Large ribosomal subunit protein mL49</fullName>
    </recommendedName>
    <alternativeName>
        <fullName evidence="7">39S ribosomal protein L49, mitochondrial</fullName>
    </alternativeName>
</protein>
<dbReference type="Proteomes" id="UP000789524">
    <property type="component" value="Unassembled WGS sequence"/>
</dbReference>
<dbReference type="InterPro" id="IPR007740">
    <property type="entry name" value="Ribosomal_mL49"/>
</dbReference>
<dbReference type="OrthoDB" id="19439at2759"/>
<keyword evidence="5" id="KW-0687">Ribonucleoprotein</keyword>
<sequence length="193" mass="22679">MATVWRSQYAFARFFVGKTVRILNNASDLGARLKPESISIPLSRKYSNYAASPFVSKIQEQYEFEIVKNPPEWGYVERFLPLETVPQIKPKESYPSGWIAPKEEAKNLPYYIARNKNHQIPIYLEIGYRGQRKITKIKRIEGDIWLMNDLIKKYLKNKCNRYVETRVHEMGKFIDVKGDYVNILIDWAHAQGF</sequence>